<dbReference type="RefSeq" id="WP_066692970.1">
    <property type="nucleotide sequence ID" value="NZ_FRBM01000011.1"/>
</dbReference>
<protein>
    <recommendedName>
        <fullName evidence="6">DUF4280 domain-containing protein</fullName>
    </recommendedName>
</protein>
<feature type="transmembrane region" description="Helical" evidence="1">
    <location>
        <begin position="393"/>
        <end position="412"/>
    </location>
</feature>
<keyword evidence="1" id="KW-0812">Transmembrane</keyword>
<feature type="transmembrane region" description="Helical" evidence="1">
    <location>
        <begin position="178"/>
        <end position="196"/>
    </location>
</feature>
<dbReference type="Proteomes" id="UP000184069">
    <property type="component" value="Unassembled WGS sequence"/>
</dbReference>
<accession>A0A1M7HAJ5</accession>
<keyword evidence="1" id="KW-1133">Transmembrane helix</keyword>
<dbReference type="Proteomes" id="UP000093508">
    <property type="component" value="Unassembled WGS sequence"/>
</dbReference>
<keyword evidence="1" id="KW-0472">Membrane</keyword>
<reference evidence="2 4" key="1">
    <citation type="submission" date="2016-07" db="EMBL/GenBank/DDBJ databases">
        <authorList>
            <person name="Jeong J.-J."/>
            <person name="Kim D.W."/>
            <person name="Sang M.K."/>
            <person name="Choi I.-G."/>
            <person name="Kim K.D."/>
        </authorList>
    </citation>
    <scope>NUCLEOTIDE SEQUENCE [LARGE SCALE GENOMIC DNA]</scope>
    <source>
        <strain evidence="2 4">C-26</strain>
    </source>
</reference>
<evidence type="ECO:0008006" key="6">
    <source>
        <dbReference type="Google" id="ProtNLM"/>
    </source>
</evidence>
<name>A0A1M7HAJ5_9FLAO</name>
<evidence type="ECO:0000313" key="5">
    <source>
        <dbReference type="Proteomes" id="UP000184069"/>
    </source>
</evidence>
<gene>
    <name evidence="2" type="ORF">BBH99_18135</name>
    <name evidence="3" type="ORF">SAMN05444407_111154</name>
</gene>
<proteinExistence type="predicted"/>
<dbReference type="OrthoDB" id="742917at2"/>
<dbReference type="EMBL" id="MAYF01000061">
    <property type="protein sequence ID" value="OCA79655.1"/>
    <property type="molecule type" value="Genomic_DNA"/>
</dbReference>
<feature type="transmembrane region" description="Helical" evidence="1">
    <location>
        <begin position="202"/>
        <end position="222"/>
    </location>
</feature>
<reference evidence="3 5" key="2">
    <citation type="submission" date="2016-11" db="EMBL/GenBank/DDBJ databases">
        <authorList>
            <person name="Jaros S."/>
            <person name="Januszkiewicz K."/>
            <person name="Wedrychowicz H."/>
        </authorList>
    </citation>
    <scope>NUCLEOTIDE SEQUENCE [LARGE SCALE GENOMIC DNA]</scope>
    <source>
        <strain evidence="3 5">DSM 27621</strain>
    </source>
</reference>
<organism evidence="3 5">
    <name type="scientific">Chryseobacterium contaminans</name>
    <dbReference type="NCBI Taxonomy" id="1423959"/>
    <lineage>
        <taxon>Bacteria</taxon>
        <taxon>Pseudomonadati</taxon>
        <taxon>Bacteroidota</taxon>
        <taxon>Flavobacteriia</taxon>
        <taxon>Flavobacteriales</taxon>
        <taxon>Weeksellaceae</taxon>
        <taxon>Chryseobacterium group</taxon>
        <taxon>Chryseobacterium</taxon>
    </lineage>
</organism>
<evidence type="ECO:0000313" key="2">
    <source>
        <dbReference type="EMBL" id="OCA79655.1"/>
    </source>
</evidence>
<keyword evidence="4" id="KW-1185">Reference proteome</keyword>
<dbReference type="STRING" id="1423959.SAMN05444407_111154"/>
<sequence>MSASYIPKDVYAICTFQTDAEPRQFIDTRKEPTVFYGQDKKRPLLTIEDRNIRDKEFPCKSPKNAMWSFLCFGAGILVGLALLSNPVGWVIAAGVGIAALSVAAGVYHSTQINHLCTGSLENGSWKIEHLTVKFDKKNAITQNSMLSCDAGGILTPIFSYSVAKKYAAQIESNNSKEIGFNAAASLFGGAGFAIFAGEAVMAAGAIGLGKVALWMGGTMYLMNEGTYWEREGIRNTSLQDNSHYQDMNDKVDENGKIPGYFKDPLNATPGDLASPDILELDEKGNLASKDGKTPFFFNGKWYVQNWQENLIEIKQGTALSKDLSVLEGINSREVWKTPEGKAIVENIRNGKYSDSLIKTAKDGAGVVRPKYLPNLAKELPGLKVQNIKNIGKLGVKGAGFIGFFFPFAATYFSEDSRKALANAMAEDAGNGINVIAHNV</sequence>
<evidence type="ECO:0000313" key="3">
    <source>
        <dbReference type="EMBL" id="SHM25591.1"/>
    </source>
</evidence>
<evidence type="ECO:0000313" key="4">
    <source>
        <dbReference type="Proteomes" id="UP000093508"/>
    </source>
</evidence>
<feature type="transmembrane region" description="Helical" evidence="1">
    <location>
        <begin position="89"/>
        <end position="107"/>
    </location>
</feature>
<dbReference type="AlphaFoldDB" id="A0A1M7HAJ5"/>
<evidence type="ECO:0000256" key="1">
    <source>
        <dbReference type="SAM" id="Phobius"/>
    </source>
</evidence>
<feature type="transmembrane region" description="Helical" evidence="1">
    <location>
        <begin position="65"/>
        <end position="83"/>
    </location>
</feature>
<dbReference type="EMBL" id="FRBM01000011">
    <property type="protein sequence ID" value="SHM25591.1"/>
    <property type="molecule type" value="Genomic_DNA"/>
</dbReference>